<feature type="chain" id="PRO_5046346202" description="Pullulanase" evidence="1">
    <location>
        <begin position="36"/>
        <end position="161"/>
    </location>
</feature>
<name>A0ABS3D0D8_9ALTE</name>
<dbReference type="Proteomes" id="UP000663992">
    <property type="component" value="Unassembled WGS sequence"/>
</dbReference>
<accession>A0ABS3D0D8</accession>
<evidence type="ECO:0008006" key="4">
    <source>
        <dbReference type="Google" id="ProtNLM"/>
    </source>
</evidence>
<dbReference type="EMBL" id="JAFKCS010000024">
    <property type="protein sequence ID" value="MBN7821836.1"/>
    <property type="molecule type" value="Genomic_DNA"/>
</dbReference>
<dbReference type="RefSeq" id="WP_206595801.1">
    <property type="nucleotide sequence ID" value="NZ_JAFKCS010000024.1"/>
</dbReference>
<evidence type="ECO:0000313" key="3">
    <source>
        <dbReference type="Proteomes" id="UP000663992"/>
    </source>
</evidence>
<protein>
    <recommendedName>
        <fullName evidence="4">Pullulanase</fullName>
    </recommendedName>
</protein>
<sequence>MRNIKAVYELLRIRRMAMPRALTIALLLSTLSACASRPSLPEQEQIQDLYLRGVFTWWEADENYKMQRLSETLFKGEAELIADGQPYDFRIADAQWSEGSNCGYLQKDNDEQVKLGKPVKASCDMTNNNFKFTPSETGLYEFYIDFSHSAHPQVTINKKSR</sequence>
<dbReference type="PROSITE" id="PS51257">
    <property type="entry name" value="PROKAR_LIPOPROTEIN"/>
    <property type="match status" value="1"/>
</dbReference>
<evidence type="ECO:0000256" key="1">
    <source>
        <dbReference type="SAM" id="SignalP"/>
    </source>
</evidence>
<gene>
    <name evidence="2" type="ORF">J0A65_18355</name>
</gene>
<organism evidence="2 3">
    <name type="scientific">Bowmanella yangjiangensis</name>
    <dbReference type="NCBI Taxonomy" id="2811230"/>
    <lineage>
        <taxon>Bacteria</taxon>
        <taxon>Pseudomonadati</taxon>
        <taxon>Pseudomonadota</taxon>
        <taxon>Gammaproteobacteria</taxon>
        <taxon>Alteromonadales</taxon>
        <taxon>Alteromonadaceae</taxon>
        <taxon>Bowmanella</taxon>
    </lineage>
</organism>
<feature type="signal peptide" evidence="1">
    <location>
        <begin position="1"/>
        <end position="35"/>
    </location>
</feature>
<evidence type="ECO:0000313" key="2">
    <source>
        <dbReference type="EMBL" id="MBN7821836.1"/>
    </source>
</evidence>
<reference evidence="2 3" key="1">
    <citation type="submission" date="2021-03" db="EMBL/GenBank/DDBJ databases">
        <title>novel species isolated from a fishpond in China.</title>
        <authorList>
            <person name="Lu H."/>
            <person name="Cai Z."/>
        </authorList>
    </citation>
    <scope>NUCLEOTIDE SEQUENCE [LARGE SCALE GENOMIC DNA]</scope>
    <source>
        <strain evidence="2 3">Y57</strain>
    </source>
</reference>
<comment type="caution">
    <text evidence="2">The sequence shown here is derived from an EMBL/GenBank/DDBJ whole genome shotgun (WGS) entry which is preliminary data.</text>
</comment>
<keyword evidence="3" id="KW-1185">Reference proteome</keyword>
<keyword evidence="1" id="KW-0732">Signal</keyword>
<proteinExistence type="predicted"/>